<protein>
    <submittedName>
        <fullName evidence="3">Putative MIP18 family protein</fullName>
    </submittedName>
</protein>
<dbReference type="GO" id="GO:0051604">
    <property type="term" value="P:protein maturation"/>
    <property type="evidence" value="ECO:0007669"/>
    <property type="project" value="InterPro"/>
</dbReference>
<dbReference type="AlphaFoldDB" id="A0A1X0P633"/>
<dbReference type="InterPro" id="IPR039796">
    <property type="entry name" value="MIP18"/>
</dbReference>
<evidence type="ECO:0000256" key="1">
    <source>
        <dbReference type="ARBA" id="ARBA00010381"/>
    </source>
</evidence>
<dbReference type="PANTHER" id="PTHR12377">
    <property type="entry name" value="CYTOSOLIC IRON-SULFUR ASSEMBLY COMPONENT 2B-RELATED"/>
    <property type="match status" value="1"/>
</dbReference>
<evidence type="ECO:0000313" key="4">
    <source>
        <dbReference type="Proteomes" id="UP000192257"/>
    </source>
</evidence>
<organism evidence="3 4">
    <name type="scientific">Trypanosoma theileri</name>
    <dbReference type="NCBI Taxonomy" id="67003"/>
    <lineage>
        <taxon>Eukaryota</taxon>
        <taxon>Discoba</taxon>
        <taxon>Euglenozoa</taxon>
        <taxon>Kinetoplastea</taxon>
        <taxon>Metakinetoplastina</taxon>
        <taxon>Trypanosomatida</taxon>
        <taxon>Trypanosomatidae</taxon>
        <taxon>Trypanosoma</taxon>
    </lineage>
</organism>
<dbReference type="Proteomes" id="UP000192257">
    <property type="component" value="Unassembled WGS sequence"/>
</dbReference>
<comment type="caution">
    <text evidence="3">The sequence shown here is derived from an EMBL/GenBank/DDBJ whole genome shotgun (WGS) entry which is preliminary data.</text>
</comment>
<dbReference type="GeneID" id="39982207"/>
<dbReference type="STRING" id="67003.A0A1X0P633"/>
<accession>A0A1X0P633</accession>
<dbReference type="RefSeq" id="XP_028886085.1">
    <property type="nucleotide sequence ID" value="XM_029022427.1"/>
</dbReference>
<gene>
    <name evidence="3" type="ORF">TM35_000042330</name>
</gene>
<dbReference type="Gene3D" id="6.10.250.1280">
    <property type="match status" value="1"/>
</dbReference>
<evidence type="ECO:0000313" key="3">
    <source>
        <dbReference type="EMBL" id="ORC92019.1"/>
    </source>
</evidence>
<reference evidence="3 4" key="1">
    <citation type="submission" date="2017-03" db="EMBL/GenBank/DDBJ databases">
        <title>An alternative strategy for trypanosome survival in the mammalian bloodstream revealed through genome and transcriptome analysis of the ubiquitous bovine parasite Trypanosoma (Megatrypanum) theileri.</title>
        <authorList>
            <person name="Kelly S."/>
            <person name="Ivens A."/>
            <person name="Mott A."/>
            <person name="O'Neill E."/>
            <person name="Emms D."/>
            <person name="Macleod O."/>
            <person name="Voorheis P."/>
            <person name="Matthews J."/>
            <person name="Matthews K."/>
            <person name="Carrington M."/>
        </authorList>
    </citation>
    <scope>NUCLEOTIDE SEQUENCE [LARGE SCALE GENOMIC DNA]</scope>
    <source>
        <strain evidence="3">Edinburgh</strain>
    </source>
</reference>
<keyword evidence="4" id="KW-1185">Reference proteome</keyword>
<sequence length="157" mass="17293">MNTVIYTEEDVFYEISTIRDPERTIFTLAELDVVAPERCSVTYNNHEGLRICMAGNGSACGDVGVPKPTGLVMIVLKPTVPHCSLMGIICLSVYAKLKEVLPSSLCDWKIDITLVEGSHLQQDDVEKQIADKERVAAALENETLVKEIDRLINADGD</sequence>
<comment type="similarity">
    <text evidence="1">Belongs to the MIP18 family.</text>
</comment>
<dbReference type="EMBL" id="NBCO01000004">
    <property type="protein sequence ID" value="ORC92019.1"/>
    <property type="molecule type" value="Genomic_DNA"/>
</dbReference>
<keyword evidence="2" id="KW-0159">Chromosome partition</keyword>
<name>A0A1X0P633_9TRYP</name>
<dbReference type="PANTHER" id="PTHR12377:SF2">
    <property type="entry name" value="CYTOSOLIC IRON-SULFUR ASSEMBLY COMPONENT 2A"/>
    <property type="match status" value="1"/>
</dbReference>
<dbReference type="InterPro" id="IPR034904">
    <property type="entry name" value="FSCA_dom_sf"/>
</dbReference>
<proteinExistence type="inferred from homology"/>
<dbReference type="VEuPathDB" id="TriTrypDB:TM35_000042330"/>
<evidence type="ECO:0000256" key="2">
    <source>
        <dbReference type="ARBA" id="ARBA00022829"/>
    </source>
</evidence>
<dbReference type="OrthoDB" id="2746at2759"/>
<dbReference type="Gene3D" id="3.30.300.130">
    <property type="entry name" value="Fe-S cluster assembly (FSCA)"/>
    <property type="match status" value="1"/>
</dbReference>
<dbReference type="GO" id="GO:0007059">
    <property type="term" value="P:chromosome segregation"/>
    <property type="evidence" value="ECO:0007669"/>
    <property type="project" value="UniProtKB-KW"/>
</dbReference>